<keyword evidence="6 7" id="KW-0472">Membrane</keyword>
<feature type="transmembrane region" description="Helical" evidence="7">
    <location>
        <begin position="116"/>
        <end position="137"/>
    </location>
</feature>
<feature type="transmembrane region" description="Helical" evidence="7">
    <location>
        <begin position="21"/>
        <end position="38"/>
    </location>
</feature>
<dbReference type="InterPro" id="IPR051907">
    <property type="entry name" value="DoxX-like_oxidoreductase"/>
</dbReference>
<keyword evidence="9" id="KW-1185">Reference proteome</keyword>
<evidence type="ECO:0000256" key="7">
    <source>
        <dbReference type="SAM" id="Phobius"/>
    </source>
</evidence>
<dbReference type="RefSeq" id="WP_311953433.1">
    <property type="nucleotide sequence ID" value="NZ_JAVLVU010000001.1"/>
</dbReference>
<proteinExistence type="inferred from homology"/>
<dbReference type="Proteomes" id="UP001258315">
    <property type="component" value="Unassembled WGS sequence"/>
</dbReference>
<comment type="caution">
    <text evidence="8">The sequence shown here is derived from an EMBL/GenBank/DDBJ whole genome shotgun (WGS) entry which is preliminary data.</text>
</comment>
<protein>
    <submittedName>
        <fullName evidence="8">Oxidoreductase</fullName>
    </submittedName>
</protein>
<evidence type="ECO:0000256" key="2">
    <source>
        <dbReference type="ARBA" id="ARBA00006679"/>
    </source>
</evidence>
<evidence type="ECO:0000313" key="9">
    <source>
        <dbReference type="Proteomes" id="UP001258315"/>
    </source>
</evidence>
<dbReference type="EMBL" id="JAVLVU010000001">
    <property type="protein sequence ID" value="MDT3405192.1"/>
    <property type="molecule type" value="Genomic_DNA"/>
</dbReference>
<dbReference type="PANTHER" id="PTHR33452:SF1">
    <property type="entry name" value="INNER MEMBRANE PROTEIN YPHA-RELATED"/>
    <property type="match status" value="1"/>
</dbReference>
<evidence type="ECO:0000256" key="6">
    <source>
        <dbReference type="ARBA" id="ARBA00023136"/>
    </source>
</evidence>
<evidence type="ECO:0000256" key="1">
    <source>
        <dbReference type="ARBA" id="ARBA00004651"/>
    </source>
</evidence>
<evidence type="ECO:0000313" key="8">
    <source>
        <dbReference type="EMBL" id="MDT3405192.1"/>
    </source>
</evidence>
<dbReference type="PANTHER" id="PTHR33452">
    <property type="entry name" value="OXIDOREDUCTASE CATD-RELATED"/>
    <property type="match status" value="1"/>
</dbReference>
<gene>
    <name evidence="8" type="ORF">QE417_004264</name>
</gene>
<dbReference type="InterPro" id="IPR032808">
    <property type="entry name" value="DoxX"/>
</dbReference>
<accession>A0ABU3GZJ3</accession>
<evidence type="ECO:0000256" key="5">
    <source>
        <dbReference type="ARBA" id="ARBA00022989"/>
    </source>
</evidence>
<organism evidence="8 9">
    <name type="scientific">Mucilaginibacter terrae</name>
    <dbReference type="NCBI Taxonomy" id="1955052"/>
    <lineage>
        <taxon>Bacteria</taxon>
        <taxon>Pseudomonadati</taxon>
        <taxon>Bacteroidota</taxon>
        <taxon>Sphingobacteriia</taxon>
        <taxon>Sphingobacteriales</taxon>
        <taxon>Sphingobacteriaceae</taxon>
        <taxon>Mucilaginibacter</taxon>
    </lineage>
</organism>
<evidence type="ECO:0000256" key="3">
    <source>
        <dbReference type="ARBA" id="ARBA00022475"/>
    </source>
</evidence>
<keyword evidence="4 7" id="KW-0812">Transmembrane</keyword>
<name>A0ABU3GZJ3_9SPHI</name>
<dbReference type="Pfam" id="PF07681">
    <property type="entry name" value="DoxX"/>
    <property type="match status" value="1"/>
</dbReference>
<comment type="similarity">
    <text evidence="2">Belongs to the DoxX family.</text>
</comment>
<comment type="subcellular location">
    <subcellularLocation>
        <location evidence="1">Cell membrane</location>
        <topology evidence="1">Multi-pass membrane protein</topology>
    </subcellularLocation>
</comment>
<sequence length="156" mass="17414">MNVVQKVEHWGDVHHAKWLDAIRVLLGLIIFSKGIVFISQTGAQQDWILQNSMFSSTALTSMAIIHTVAFVHIVGGLLITMGLLTRFAVVIQIPILLGAIFFVNIARGFTFLNSELWLSIVVLLMLVVFWVVGSGAFSVDHWINMNRPVPKPQPHE</sequence>
<feature type="transmembrane region" description="Helical" evidence="7">
    <location>
        <begin position="58"/>
        <end position="80"/>
    </location>
</feature>
<reference evidence="9" key="1">
    <citation type="submission" date="2023-07" db="EMBL/GenBank/DDBJ databases">
        <title>Functional and genomic diversity of the sorghum phyllosphere microbiome.</title>
        <authorList>
            <person name="Shade A."/>
        </authorList>
    </citation>
    <scope>NUCLEOTIDE SEQUENCE [LARGE SCALE GENOMIC DNA]</scope>
    <source>
        <strain evidence="9">SORGH_AS_0422</strain>
    </source>
</reference>
<keyword evidence="5 7" id="KW-1133">Transmembrane helix</keyword>
<keyword evidence="3" id="KW-1003">Cell membrane</keyword>
<feature type="transmembrane region" description="Helical" evidence="7">
    <location>
        <begin position="87"/>
        <end position="110"/>
    </location>
</feature>
<evidence type="ECO:0000256" key="4">
    <source>
        <dbReference type="ARBA" id="ARBA00022692"/>
    </source>
</evidence>